<dbReference type="EMBL" id="CAXAMN010008047">
    <property type="protein sequence ID" value="CAK9023823.1"/>
    <property type="molecule type" value="Genomic_DNA"/>
</dbReference>
<reference evidence="3 4" key="1">
    <citation type="submission" date="2024-02" db="EMBL/GenBank/DDBJ databases">
        <authorList>
            <person name="Chen Y."/>
            <person name="Shah S."/>
            <person name="Dougan E. K."/>
            <person name="Thang M."/>
            <person name="Chan C."/>
        </authorList>
    </citation>
    <scope>NUCLEOTIDE SEQUENCE [LARGE SCALE GENOMIC DNA]</scope>
</reference>
<evidence type="ECO:0000313" key="3">
    <source>
        <dbReference type="EMBL" id="CAK9023823.1"/>
    </source>
</evidence>
<evidence type="ECO:0000313" key="4">
    <source>
        <dbReference type="Proteomes" id="UP001642484"/>
    </source>
</evidence>
<keyword evidence="4" id="KW-1185">Reference proteome</keyword>
<feature type="region of interest" description="Disordered" evidence="1">
    <location>
        <begin position="1"/>
        <end position="22"/>
    </location>
</feature>
<name>A0ABP0KC64_9DINO</name>
<keyword evidence="2" id="KW-0472">Membrane</keyword>
<comment type="caution">
    <text evidence="3">The sequence shown here is derived from an EMBL/GenBank/DDBJ whole genome shotgun (WGS) entry which is preliminary data.</text>
</comment>
<keyword evidence="2" id="KW-0812">Transmembrane</keyword>
<feature type="region of interest" description="Disordered" evidence="1">
    <location>
        <begin position="284"/>
        <end position="303"/>
    </location>
</feature>
<feature type="transmembrane region" description="Helical" evidence="2">
    <location>
        <begin position="69"/>
        <end position="91"/>
    </location>
</feature>
<evidence type="ECO:0000256" key="1">
    <source>
        <dbReference type="SAM" id="MobiDB-lite"/>
    </source>
</evidence>
<dbReference type="Proteomes" id="UP001642484">
    <property type="component" value="Unassembled WGS sequence"/>
</dbReference>
<protein>
    <submittedName>
        <fullName evidence="3">Uncharacterized protein</fullName>
    </submittedName>
</protein>
<keyword evidence="2" id="KW-1133">Transmembrane helix</keyword>
<gene>
    <name evidence="3" type="ORF">CCMP2556_LOCUS15372</name>
</gene>
<organism evidence="3 4">
    <name type="scientific">Durusdinium trenchii</name>
    <dbReference type="NCBI Taxonomy" id="1381693"/>
    <lineage>
        <taxon>Eukaryota</taxon>
        <taxon>Sar</taxon>
        <taxon>Alveolata</taxon>
        <taxon>Dinophyceae</taxon>
        <taxon>Suessiales</taxon>
        <taxon>Symbiodiniaceae</taxon>
        <taxon>Durusdinium</taxon>
    </lineage>
</organism>
<sequence length="303" mass="33609">MNGQSYATQPRRRFAGDADLRRRRTIPEQPYGYANRPQMMNNYGGTMPQQTPYGYSGYNAVPAQKPVNVAMYAAGGAAAGLVVGAGAMYAYNNMYGDSWEIHRRRRVGDFRSQSFCVVTAPGDRNGAFMACEQCYRIYGFSQCPSADSCQTSGGCRYTTPQSFNRDELAETGFIPKAYTPPLRVSFTSITGPGIDTESICPPTTKEEVELAERFNRTMSFKPELFLVSWHQLTAFPQPSAEEKAQKHSFMTSILYASVVMCSDSGNLRRTYCSHHRLQQTTVAAGHAAKLETPNSQLPEGLER</sequence>
<evidence type="ECO:0000256" key="2">
    <source>
        <dbReference type="SAM" id="Phobius"/>
    </source>
</evidence>
<proteinExistence type="predicted"/>
<accession>A0ABP0KC64</accession>